<organism evidence="2 3">
    <name type="scientific">Podarcis lilfordi</name>
    <name type="common">Lilford's wall lizard</name>
    <dbReference type="NCBI Taxonomy" id="74358"/>
    <lineage>
        <taxon>Eukaryota</taxon>
        <taxon>Metazoa</taxon>
        <taxon>Chordata</taxon>
        <taxon>Craniata</taxon>
        <taxon>Vertebrata</taxon>
        <taxon>Euteleostomi</taxon>
        <taxon>Lepidosauria</taxon>
        <taxon>Squamata</taxon>
        <taxon>Bifurcata</taxon>
        <taxon>Unidentata</taxon>
        <taxon>Episquamata</taxon>
        <taxon>Laterata</taxon>
        <taxon>Lacertibaenia</taxon>
        <taxon>Lacertidae</taxon>
        <taxon>Podarcis</taxon>
    </lineage>
</organism>
<evidence type="ECO:0000313" key="3">
    <source>
        <dbReference type="Proteomes" id="UP001178461"/>
    </source>
</evidence>
<dbReference type="Proteomes" id="UP001178461">
    <property type="component" value="Chromosome 9"/>
</dbReference>
<sequence length="104" mass="10927">MSSPAPPPASRAQGLSLPTRPARFRLPGAPHTSSRFASCASPAASGADGTEGAARPLSSPEPDTRDGTRLLLAAPVNNLLKKYIFAEKEDLSFLVMFSSCPVCW</sequence>
<keyword evidence="3" id="KW-1185">Reference proteome</keyword>
<name>A0AA35PG79_9SAUR</name>
<reference evidence="2" key="1">
    <citation type="submission" date="2022-12" db="EMBL/GenBank/DDBJ databases">
        <authorList>
            <person name="Alioto T."/>
            <person name="Alioto T."/>
            <person name="Gomez Garrido J."/>
        </authorList>
    </citation>
    <scope>NUCLEOTIDE SEQUENCE</scope>
</reference>
<proteinExistence type="predicted"/>
<gene>
    <name evidence="2" type="ORF">PODLI_1B020728</name>
</gene>
<evidence type="ECO:0000313" key="2">
    <source>
        <dbReference type="EMBL" id="CAI5783532.1"/>
    </source>
</evidence>
<feature type="region of interest" description="Disordered" evidence="1">
    <location>
        <begin position="1"/>
        <end position="68"/>
    </location>
</feature>
<evidence type="ECO:0000256" key="1">
    <source>
        <dbReference type="SAM" id="MobiDB-lite"/>
    </source>
</evidence>
<dbReference type="EMBL" id="OX395134">
    <property type="protein sequence ID" value="CAI5783532.1"/>
    <property type="molecule type" value="Genomic_DNA"/>
</dbReference>
<protein>
    <submittedName>
        <fullName evidence="2">Uncharacterized protein</fullName>
    </submittedName>
</protein>
<accession>A0AA35PG79</accession>
<dbReference type="AlphaFoldDB" id="A0AA35PG79"/>